<organism evidence="7">
    <name type="scientific">marine metagenome</name>
    <dbReference type="NCBI Taxonomy" id="408172"/>
    <lineage>
        <taxon>unclassified sequences</taxon>
        <taxon>metagenomes</taxon>
        <taxon>ecological metagenomes</taxon>
    </lineage>
</organism>
<evidence type="ECO:0000256" key="5">
    <source>
        <dbReference type="ARBA" id="ARBA00022898"/>
    </source>
</evidence>
<dbReference type="CDD" id="cd00609">
    <property type="entry name" value="AAT_like"/>
    <property type="match status" value="1"/>
</dbReference>
<evidence type="ECO:0000256" key="3">
    <source>
        <dbReference type="ARBA" id="ARBA00022576"/>
    </source>
</evidence>
<dbReference type="Gene3D" id="3.40.640.10">
    <property type="entry name" value="Type I PLP-dependent aspartate aminotransferase-like (Major domain)"/>
    <property type="match status" value="1"/>
</dbReference>
<dbReference type="Gene3D" id="3.90.1150.10">
    <property type="entry name" value="Aspartate Aminotransferase, domain 1"/>
    <property type="match status" value="1"/>
</dbReference>
<dbReference type="SUPFAM" id="SSF53383">
    <property type="entry name" value="PLP-dependent transferases"/>
    <property type="match status" value="1"/>
</dbReference>
<reference evidence="7" key="1">
    <citation type="submission" date="2018-05" db="EMBL/GenBank/DDBJ databases">
        <authorList>
            <person name="Lanie J.A."/>
            <person name="Ng W.-L."/>
            <person name="Kazmierczak K.M."/>
            <person name="Andrzejewski T.M."/>
            <person name="Davidsen T.M."/>
            <person name="Wayne K.J."/>
            <person name="Tettelin H."/>
            <person name="Glass J.I."/>
            <person name="Rusch D."/>
            <person name="Podicherti R."/>
            <person name="Tsui H.-C.T."/>
            <person name="Winkler M.E."/>
        </authorList>
    </citation>
    <scope>NUCLEOTIDE SEQUENCE</scope>
</reference>
<dbReference type="PROSITE" id="PS00105">
    <property type="entry name" value="AA_TRANSFER_CLASS_1"/>
    <property type="match status" value="1"/>
</dbReference>
<dbReference type="InterPro" id="IPR015424">
    <property type="entry name" value="PyrdxlP-dep_Trfase"/>
</dbReference>
<comment type="cofactor">
    <cofactor evidence="1">
        <name>pyridoxal 5'-phosphate</name>
        <dbReference type="ChEBI" id="CHEBI:597326"/>
    </cofactor>
</comment>
<proteinExistence type="inferred from homology"/>
<dbReference type="InterPro" id="IPR004839">
    <property type="entry name" value="Aminotransferase_I/II_large"/>
</dbReference>
<comment type="similarity">
    <text evidence="2">Belongs to the class-I pyridoxal-phosphate-dependent aminotransferase family.</text>
</comment>
<keyword evidence="4" id="KW-0808">Transferase</keyword>
<accession>A0A382D7G9</accession>
<dbReference type="EMBL" id="UINC01037859">
    <property type="protein sequence ID" value="SVB33992.1"/>
    <property type="molecule type" value="Genomic_DNA"/>
</dbReference>
<dbReference type="Pfam" id="PF00155">
    <property type="entry name" value="Aminotran_1_2"/>
    <property type="match status" value="1"/>
</dbReference>
<evidence type="ECO:0000313" key="7">
    <source>
        <dbReference type="EMBL" id="SVB33992.1"/>
    </source>
</evidence>
<dbReference type="GO" id="GO:0006520">
    <property type="term" value="P:amino acid metabolic process"/>
    <property type="evidence" value="ECO:0007669"/>
    <property type="project" value="InterPro"/>
</dbReference>
<name>A0A382D7G9_9ZZZZ</name>
<keyword evidence="3" id="KW-0032">Aminotransferase</keyword>
<dbReference type="PANTHER" id="PTHR46383:SF1">
    <property type="entry name" value="ASPARTATE AMINOTRANSFERASE"/>
    <property type="match status" value="1"/>
</dbReference>
<evidence type="ECO:0000259" key="6">
    <source>
        <dbReference type="Pfam" id="PF00155"/>
    </source>
</evidence>
<dbReference type="PANTHER" id="PTHR46383">
    <property type="entry name" value="ASPARTATE AMINOTRANSFERASE"/>
    <property type="match status" value="1"/>
</dbReference>
<sequence length="394" mass="44440">MEKKNFVNKLGIRKDIFELPFSPIREVARSAVNQEDVVQFWFGEPDVSTPEFIRSAAKLSLDLGETFYAPNSGLFPLRETICDYMNRLYETSICPEQVTVSVSGMNALMISAQTLIPYGSKVVVVLPCWPNIPAVQHIIGAEVEGVPLKMKEEGWSLDLDHLFDACDNNTSAIIINSPNNPSGWVMNSNEQKAVLEFARKRGIWIISDEVYARISFNSDHAPSFCEVINDEDLVIIVNSFSKSWAMTGWRLGWITAPAMLETQLEKITEYNVAGPPTFIQQGGIIALKEGETFIQENNKRYLKALSLFKEWTDSQERIGFCVPEAAFYAFFKIRDCNDSLSMAKNILKNYGVGLAPGCAFGPQYDSYLRLCYATSIPKLERGLERLDEWLQSFK</sequence>
<dbReference type="GO" id="GO:0030170">
    <property type="term" value="F:pyridoxal phosphate binding"/>
    <property type="evidence" value="ECO:0007669"/>
    <property type="project" value="InterPro"/>
</dbReference>
<dbReference type="InterPro" id="IPR015422">
    <property type="entry name" value="PyrdxlP-dep_Trfase_small"/>
</dbReference>
<evidence type="ECO:0000256" key="2">
    <source>
        <dbReference type="ARBA" id="ARBA00007441"/>
    </source>
</evidence>
<dbReference type="AlphaFoldDB" id="A0A382D7G9"/>
<evidence type="ECO:0000256" key="1">
    <source>
        <dbReference type="ARBA" id="ARBA00001933"/>
    </source>
</evidence>
<protein>
    <recommendedName>
        <fullName evidence="6">Aminotransferase class I/classII large domain-containing protein</fullName>
    </recommendedName>
</protein>
<dbReference type="NCBIfam" id="NF004770">
    <property type="entry name" value="PRK06108.1"/>
    <property type="match status" value="1"/>
</dbReference>
<evidence type="ECO:0000256" key="4">
    <source>
        <dbReference type="ARBA" id="ARBA00022679"/>
    </source>
</evidence>
<feature type="domain" description="Aminotransferase class I/classII large" evidence="6">
    <location>
        <begin position="36"/>
        <end position="386"/>
    </location>
</feature>
<dbReference type="InterPro" id="IPR050596">
    <property type="entry name" value="AspAT/PAT-like"/>
</dbReference>
<dbReference type="InterPro" id="IPR004838">
    <property type="entry name" value="NHTrfase_class1_PyrdxlP-BS"/>
</dbReference>
<dbReference type="InterPro" id="IPR015421">
    <property type="entry name" value="PyrdxlP-dep_Trfase_major"/>
</dbReference>
<dbReference type="GO" id="GO:0008483">
    <property type="term" value="F:transaminase activity"/>
    <property type="evidence" value="ECO:0007669"/>
    <property type="project" value="UniProtKB-KW"/>
</dbReference>
<gene>
    <name evidence="7" type="ORF">METZ01_LOCUS186846</name>
</gene>
<keyword evidence="5" id="KW-0663">Pyridoxal phosphate</keyword>